<accession>A0ACA9MQS5</accession>
<dbReference type="EMBL" id="CAJVQC010009406">
    <property type="protein sequence ID" value="CAG8604220.1"/>
    <property type="molecule type" value="Genomic_DNA"/>
</dbReference>
<name>A0ACA9MQS5_9GLOM</name>
<keyword evidence="2" id="KW-1185">Reference proteome</keyword>
<dbReference type="Proteomes" id="UP000789920">
    <property type="component" value="Unassembled WGS sequence"/>
</dbReference>
<feature type="non-terminal residue" evidence="1">
    <location>
        <position position="367"/>
    </location>
</feature>
<proteinExistence type="predicted"/>
<sequence length="367" mass="42130">MSNAGGLYRRSINKSKIQKRERDSDVKEEMREREKSSDHSRSRSTSLSSWRDSDRNSPRLSDRNSPRPGDRNSPRISRSDWDSTPTRSITPRFSGGGLTSRKEYQPMRDFPTPRLASFDNDLDFAFNQDEEDISDDRREWEEEQRQLDRDWYSMEESSGAMDDTHNPFADYTDFVEKKEEELAQRQLEQYNKDNELWETNRMLTSGIVQRKEIDLDFDGDSEARVHLLVHDIKPPFLDGRMVFTKQLGTVQSVKDPTSGLAVFSRKGSQLVKEKREQIERQKAAKSVVDVAGTALGNIMGVKVSDEDSEGDSQFASHLKASEAASSFSRSKTLREQREYLPAFAVREELLRIIRDNQVIVVVGETGS</sequence>
<protein>
    <submittedName>
        <fullName evidence="1">31437_t:CDS:1</fullName>
    </submittedName>
</protein>
<evidence type="ECO:0000313" key="1">
    <source>
        <dbReference type="EMBL" id="CAG8604220.1"/>
    </source>
</evidence>
<gene>
    <name evidence="1" type="ORF">RPERSI_LOCUS6039</name>
</gene>
<organism evidence="1 2">
    <name type="scientific">Racocetra persica</name>
    <dbReference type="NCBI Taxonomy" id="160502"/>
    <lineage>
        <taxon>Eukaryota</taxon>
        <taxon>Fungi</taxon>
        <taxon>Fungi incertae sedis</taxon>
        <taxon>Mucoromycota</taxon>
        <taxon>Glomeromycotina</taxon>
        <taxon>Glomeromycetes</taxon>
        <taxon>Diversisporales</taxon>
        <taxon>Gigasporaceae</taxon>
        <taxon>Racocetra</taxon>
    </lineage>
</organism>
<reference evidence="1" key="1">
    <citation type="submission" date="2021-06" db="EMBL/GenBank/DDBJ databases">
        <authorList>
            <person name="Kallberg Y."/>
            <person name="Tangrot J."/>
            <person name="Rosling A."/>
        </authorList>
    </citation>
    <scope>NUCLEOTIDE SEQUENCE</scope>
    <source>
        <strain evidence="1">MA461A</strain>
    </source>
</reference>
<evidence type="ECO:0000313" key="2">
    <source>
        <dbReference type="Proteomes" id="UP000789920"/>
    </source>
</evidence>
<comment type="caution">
    <text evidence="1">The sequence shown here is derived from an EMBL/GenBank/DDBJ whole genome shotgun (WGS) entry which is preliminary data.</text>
</comment>